<reference evidence="1" key="1">
    <citation type="submission" date="2020-05" db="EMBL/GenBank/DDBJ databases">
        <authorList>
            <person name="Chiriac C."/>
            <person name="Salcher M."/>
            <person name="Ghai R."/>
            <person name="Kavagutti S V."/>
        </authorList>
    </citation>
    <scope>NUCLEOTIDE SEQUENCE</scope>
</reference>
<name>A0A6J5Q851_9CAUD</name>
<dbReference type="EMBL" id="LR797001">
    <property type="protein sequence ID" value="CAB4180449.1"/>
    <property type="molecule type" value="Genomic_DNA"/>
</dbReference>
<sequence>MIVKVRSVRQLARDAGLNEELIDRNIEALCDFTWRVAKRERKYCSNRVRGWVLSNELIKPPLVELLKEEDEEEYDFI</sequence>
<gene>
    <name evidence="1" type="ORF">UFOVP1043_36</name>
</gene>
<accession>A0A6J5Q851</accession>
<organism evidence="1">
    <name type="scientific">uncultured Caudovirales phage</name>
    <dbReference type="NCBI Taxonomy" id="2100421"/>
    <lineage>
        <taxon>Viruses</taxon>
        <taxon>Duplodnaviria</taxon>
        <taxon>Heunggongvirae</taxon>
        <taxon>Uroviricota</taxon>
        <taxon>Caudoviricetes</taxon>
        <taxon>Peduoviridae</taxon>
        <taxon>Maltschvirus</taxon>
        <taxon>Maltschvirus maltsch</taxon>
    </lineage>
</organism>
<evidence type="ECO:0000313" key="1">
    <source>
        <dbReference type="EMBL" id="CAB4180449.1"/>
    </source>
</evidence>
<protein>
    <submittedName>
        <fullName evidence="1">Uncharacterized protein</fullName>
    </submittedName>
</protein>
<proteinExistence type="predicted"/>